<name>A0A430FW95_9BIFI</name>
<dbReference type="InterPro" id="IPR058652">
    <property type="entry name" value="VapC50_C"/>
</dbReference>
<keyword evidence="3" id="KW-1185">Reference proteome</keyword>
<dbReference type="Proteomes" id="UP000287470">
    <property type="component" value="Unassembled WGS sequence"/>
</dbReference>
<gene>
    <name evidence="2" type="ORF">D2E24_0321</name>
</gene>
<dbReference type="Pfam" id="PF26343">
    <property type="entry name" value="VapC50_C"/>
    <property type="match status" value="1"/>
</dbReference>
<sequence>MAAAVHSPASTLVTFNLKDFPESSVVDFPMELKHPDDFLLDVFDLSPGRVARICYAALCSYKYRPQTPEDYSDMLQRSGVPDFAKKIYPVLAALSEKSE</sequence>
<organism evidence="2 3">
    <name type="scientific">Bifidobacterium samirii</name>
    <dbReference type="NCBI Taxonomy" id="2306974"/>
    <lineage>
        <taxon>Bacteria</taxon>
        <taxon>Bacillati</taxon>
        <taxon>Actinomycetota</taxon>
        <taxon>Actinomycetes</taxon>
        <taxon>Bifidobacteriales</taxon>
        <taxon>Bifidobacteriaceae</taxon>
        <taxon>Bifidobacterium</taxon>
    </lineage>
</organism>
<dbReference type="AlphaFoldDB" id="A0A430FW95"/>
<reference evidence="2 3" key="1">
    <citation type="submission" date="2018-09" db="EMBL/GenBank/DDBJ databases">
        <title>Characterization of the phylogenetic diversity of five novel species belonging to the genus Bifidobacterium.</title>
        <authorList>
            <person name="Lugli G.A."/>
            <person name="Duranti S."/>
            <person name="Milani C."/>
        </authorList>
    </citation>
    <scope>NUCLEOTIDE SEQUENCE [LARGE SCALE GENOMIC DNA]</scope>
    <source>
        <strain evidence="2 3">2033B</strain>
    </source>
</reference>
<evidence type="ECO:0000313" key="3">
    <source>
        <dbReference type="Proteomes" id="UP000287470"/>
    </source>
</evidence>
<accession>A0A430FW95</accession>
<feature type="domain" description="VapC50 C-terminal" evidence="1">
    <location>
        <begin position="35"/>
        <end position="87"/>
    </location>
</feature>
<evidence type="ECO:0000313" key="2">
    <source>
        <dbReference type="EMBL" id="RSX58442.1"/>
    </source>
</evidence>
<evidence type="ECO:0000259" key="1">
    <source>
        <dbReference type="Pfam" id="PF26343"/>
    </source>
</evidence>
<comment type="caution">
    <text evidence="2">The sequence shown here is derived from an EMBL/GenBank/DDBJ whole genome shotgun (WGS) entry which is preliminary data.</text>
</comment>
<protein>
    <submittedName>
        <fullName evidence="2">PIN domain-containing protein</fullName>
    </submittedName>
</protein>
<dbReference type="EMBL" id="QXGK01000002">
    <property type="protein sequence ID" value="RSX58442.1"/>
    <property type="molecule type" value="Genomic_DNA"/>
</dbReference>
<proteinExistence type="predicted"/>